<protein>
    <submittedName>
        <fullName evidence="2">Uncharacterized protein</fullName>
    </submittedName>
</protein>
<evidence type="ECO:0000313" key="1">
    <source>
        <dbReference type="Proteomes" id="UP000095281"/>
    </source>
</evidence>
<keyword evidence="1" id="KW-1185">Reference proteome</keyword>
<organism evidence="1 2">
    <name type="scientific">Meloidogyne hapla</name>
    <name type="common">Root-knot nematode worm</name>
    <dbReference type="NCBI Taxonomy" id="6305"/>
    <lineage>
        <taxon>Eukaryota</taxon>
        <taxon>Metazoa</taxon>
        <taxon>Ecdysozoa</taxon>
        <taxon>Nematoda</taxon>
        <taxon>Chromadorea</taxon>
        <taxon>Rhabditida</taxon>
        <taxon>Tylenchina</taxon>
        <taxon>Tylenchomorpha</taxon>
        <taxon>Tylenchoidea</taxon>
        <taxon>Meloidogynidae</taxon>
        <taxon>Meloidogyninae</taxon>
        <taxon>Meloidogyne</taxon>
    </lineage>
</organism>
<accession>A0A1I8BRA5</accession>
<dbReference type="Proteomes" id="UP000095281">
    <property type="component" value="Unplaced"/>
</dbReference>
<sequence length="114" mass="13432">MKGSILFRGKKRISPSKLFNLIRRATSFQLFLVFNFIQSATYKTATTTDLSQFGRKELGCLYRVPDEHGKTLCFDLILPKDFKALTSTLNEYIWMFRQQTFEVLYFYLNIISYS</sequence>
<reference evidence="2" key="1">
    <citation type="submission" date="2016-11" db="UniProtKB">
        <authorList>
            <consortium name="WormBaseParasite"/>
        </authorList>
    </citation>
    <scope>IDENTIFICATION</scope>
</reference>
<evidence type="ECO:0000313" key="2">
    <source>
        <dbReference type="WBParaSite" id="MhA1_Contig468.frz3.gene1"/>
    </source>
</evidence>
<dbReference type="AlphaFoldDB" id="A0A1I8BRA5"/>
<name>A0A1I8BRA5_MELHA</name>
<proteinExistence type="predicted"/>
<dbReference type="WBParaSite" id="MhA1_Contig468.frz3.gene1">
    <property type="protein sequence ID" value="MhA1_Contig468.frz3.gene1"/>
    <property type="gene ID" value="MhA1_Contig468.frz3.gene1"/>
</dbReference>